<gene>
    <name evidence="1" type="ORF">R1flu_020355</name>
</gene>
<dbReference type="AlphaFoldDB" id="A0ABD1ZLQ4"/>
<evidence type="ECO:0000313" key="2">
    <source>
        <dbReference type="Proteomes" id="UP001605036"/>
    </source>
</evidence>
<dbReference type="Proteomes" id="UP001605036">
    <property type="component" value="Unassembled WGS sequence"/>
</dbReference>
<organism evidence="1 2">
    <name type="scientific">Riccia fluitans</name>
    <dbReference type="NCBI Taxonomy" id="41844"/>
    <lineage>
        <taxon>Eukaryota</taxon>
        <taxon>Viridiplantae</taxon>
        <taxon>Streptophyta</taxon>
        <taxon>Embryophyta</taxon>
        <taxon>Marchantiophyta</taxon>
        <taxon>Marchantiopsida</taxon>
        <taxon>Marchantiidae</taxon>
        <taxon>Marchantiales</taxon>
        <taxon>Ricciaceae</taxon>
        <taxon>Riccia</taxon>
    </lineage>
</organism>
<dbReference type="EMBL" id="JBHFFA010000001">
    <property type="protein sequence ID" value="KAL2652227.1"/>
    <property type="molecule type" value="Genomic_DNA"/>
</dbReference>
<protein>
    <submittedName>
        <fullName evidence="1">Uncharacterized protein</fullName>
    </submittedName>
</protein>
<keyword evidence="2" id="KW-1185">Reference proteome</keyword>
<evidence type="ECO:0000313" key="1">
    <source>
        <dbReference type="EMBL" id="KAL2652227.1"/>
    </source>
</evidence>
<name>A0ABD1ZLQ4_9MARC</name>
<sequence length="90" mass="10906">MLECSILRRRSKAKRAEKGETCSKYFFATLKAKQLRERMEILRDEEDREIRIKEIILDYVYNYYAELYTQPAVSAEHQQEQEETLNLIDR</sequence>
<comment type="caution">
    <text evidence="1">The sequence shown here is derived from an EMBL/GenBank/DDBJ whole genome shotgun (WGS) entry which is preliminary data.</text>
</comment>
<accession>A0ABD1ZLQ4</accession>
<proteinExistence type="predicted"/>
<reference evidence="1 2" key="1">
    <citation type="submission" date="2024-09" db="EMBL/GenBank/DDBJ databases">
        <title>Chromosome-scale assembly of Riccia fluitans.</title>
        <authorList>
            <person name="Paukszto L."/>
            <person name="Sawicki J."/>
            <person name="Karawczyk K."/>
            <person name="Piernik-Szablinska J."/>
            <person name="Szczecinska M."/>
            <person name="Mazdziarz M."/>
        </authorList>
    </citation>
    <scope>NUCLEOTIDE SEQUENCE [LARGE SCALE GENOMIC DNA]</scope>
    <source>
        <strain evidence="1">Rf_01</strain>
        <tissue evidence="1">Aerial parts of the thallus</tissue>
    </source>
</reference>